<name>A0A8H3U708_VENIN</name>
<reference evidence="1 2" key="1">
    <citation type="submission" date="2019-11" db="EMBL/GenBank/DDBJ databases">
        <title>Venturia inaequalis Genome Resource.</title>
        <authorList>
            <person name="Lichtner F.J."/>
        </authorList>
    </citation>
    <scope>NUCLEOTIDE SEQUENCE [LARGE SCALE GENOMIC DNA]</scope>
    <source>
        <strain evidence="1">Bline_iso_100314</strain>
    </source>
</reference>
<comment type="caution">
    <text evidence="1">The sequence shown here is derived from an EMBL/GenBank/DDBJ whole genome shotgun (WGS) entry which is preliminary data.</text>
</comment>
<evidence type="ECO:0000313" key="1">
    <source>
        <dbReference type="EMBL" id="KAE9964757.1"/>
    </source>
</evidence>
<dbReference type="Proteomes" id="UP000433883">
    <property type="component" value="Unassembled WGS sequence"/>
</dbReference>
<organism evidence="1 2">
    <name type="scientific">Venturia inaequalis</name>
    <name type="common">Apple scab fungus</name>
    <dbReference type="NCBI Taxonomy" id="5025"/>
    <lineage>
        <taxon>Eukaryota</taxon>
        <taxon>Fungi</taxon>
        <taxon>Dikarya</taxon>
        <taxon>Ascomycota</taxon>
        <taxon>Pezizomycotina</taxon>
        <taxon>Dothideomycetes</taxon>
        <taxon>Pleosporomycetidae</taxon>
        <taxon>Venturiales</taxon>
        <taxon>Venturiaceae</taxon>
        <taxon>Venturia</taxon>
    </lineage>
</organism>
<accession>A0A8H3U708</accession>
<proteinExistence type="predicted"/>
<gene>
    <name evidence="1" type="ORF">BLS_008080</name>
</gene>
<protein>
    <submittedName>
        <fullName evidence="1">Uncharacterized protein</fullName>
    </submittedName>
</protein>
<evidence type="ECO:0000313" key="2">
    <source>
        <dbReference type="Proteomes" id="UP000433883"/>
    </source>
</evidence>
<dbReference type="AlphaFoldDB" id="A0A8H3U708"/>
<dbReference type="EMBL" id="WNWQ01000669">
    <property type="protein sequence ID" value="KAE9964757.1"/>
    <property type="molecule type" value="Genomic_DNA"/>
</dbReference>
<sequence length="104" mass="11592">MYALKLLTNPASYVGAVESEIAITSLWLRAEGGPTPLFITKDYIYATGKYNKDNKIGAHEMARNCKVQGAGQYCWSPGKAYNVNYKGDRVRNDKDKLKLQTSPD</sequence>